<dbReference type="PANTHER" id="PTHR46775">
    <property type="entry name" value="FLOCCULATION PROTEIN (DUF1296)"/>
    <property type="match status" value="1"/>
</dbReference>
<feature type="compositionally biased region" description="Basic and acidic residues" evidence="1">
    <location>
        <begin position="67"/>
        <end position="79"/>
    </location>
</feature>
<dbReference type="InterPro" id="IPR009719">
    <property type="entry name" value="GIP1_N"/>
</dbReference>
<reference evidence="3 4" key="1">
    <citation type="submission" date="2022-12" db="EMBL/GenBank/DDBJ databases">
        <title>Chromosome-scale assembly of the Ensete ventricosum genome.</title>
        <authorList>
            <person name="Dussert Y."/>
            <person name="Stocks J."/>
            <person name="Wendawek A."/>
            <person name="Woldeyes F."/>
            <person name="Nichols R.A."/>
            <person name="Borrell J.S."/>
        </authorList>
    </citation>
    <scope>NUCLEOTIDE SEQUENCE [LARGE SCALE GENOMIC DNA]</scope>
    <source>
        <strain evidence="4">cv. Maze</strain>
        <tissue evidence="3">Seeds</tissue>
    </source>
</reference>
<feature type="compositionally biased region" description="Polar residues" evidence="1">
    <location>
        <begin position="108"/>
        <end position="134"/>
    </location>
</feature>
<sequence>MSGGGARVSIPAGVRRTIQNIKEIAGNHSDEEIYAMLKECGMDPNETAQKLLLQDPFHEVKRKRDKRKESVREPADSRWRPGLQGRGGRGGRGNYPRSVPSDAAGGRNVTSGKDNGLNQGTDKANTSSSSTIPDTENRSAISIPSSISGATNDPSNINLPMLSQGSNVSDVSGIAQWDKSFGAVATKTGTSRSVLKDVNHGFASGRPDSDQCSSDKTASPVLEIYASVSDPVLVPSLDTHKARELEAIKQVTGIQSSIVETATSRVAPRDISGYKLSYISGKGSSDINDAFIHGKIQIKPQGPGKSELSEKSHSKSSFSGAIASRPSSNYSNRSQHLGGSQKAPVPNKEWKPKTIQANASQASEMTDTSEVLVVAEAVAQSSPAACSVTTEEPAVKLEKKVNELKLSEKQHVIIPNHLQVPESERHGLSFGSFDANFELNMIVANGPARVEIDTPFCKSPEIEETLEKPSLSIHTASSASQEADSPDYPQSPEQLPDSYSTKEAGVSVSKSAAVEYDQSKQQANVSPEGPQNLVIQSATSYPSLGMAPQVLGSQFSPFENSEPQARDSSRLPNFLVHQHYDPSTSYYTPFYRPTTDADGRISPFLSSSASSRYNANIAVLPAQTGQTSQENTNSAVLSTVGSTPLGTQAAGAMQGSVAIPQQPVPVFRQPAGLHLSHYPPNYIPYNQYFSPFYVPPPTLHHFLSSAAFPQQPPTGSMYQTPGAATPATAVKYSIPQYKAGANIGNSAIVGLPTVYGTYSSTPAGYTSGPAASSGNSTANEDLGSSQFKENSVYVPGQQSEGSAVWIPAPGRDISALQASSFYSIPPQGQHMTFAPAQAGHGAFGGIYPPTPTVAASVHPLLQQSQTVAGAVEMLGPPAGLRSPVALQRIPDHRKWRPKD</sequence>
<dbReference type="Pfam" id="PF06972">
    <property type="entry name" value="GIP1_N"/>
    <property type="match status" value="1"/>
</dbReference>
<evidence type="ECO:0000313" key="3">
    <source>
        <dbReference type="EMBL" id="KAJ8500202.1"/>
    </source>
</evidence>
<feature type="region of interest" description="Disordered" evidence="1">
    <location>
        <begin position="298"/>
        <end position="363"/>
    </location>
</feature>
<name>A0AAV8RHI0_ENSVE</name>
<dbReference type="GO" id="GO:0051082">
    <property type="term" value="F:unfolded protein binding"/>
    <property type="evidence" value="ECO:0007669"/>
    <property type="project" value="TreeGrafter"/>
</dbReference>
<dbReference type="EMBL" id="JAQQAF010000003">
    <property type="protein sequence ID" value="KAJ8500202.1"/>
    <property type="molecule type" value="Genomic_DNA"/>
</dbReference>
<dbReference type="InterPro" id="IPR009060">
    <property type="entry name" value="UBA-like_sf"/>
</dbReference>
<evidence type="ECO:0000313" key="4">
    <source>
        <dbReference type="Proteomes" id="UP001222027"/>
    </source>
</evidence>
<protein>
    <recommendedName>
        <fullName evidence="2">GBF-interacting protein 1 N-terminal domain-containing protein</fullName>
    </recommendedName>
</protein>
<feature type="region of interest" description="Disordered" evidence="1">
    <location>
        <begin position="465"/>
        <end position="531"/>
    </location>
</feature>
<evidence type="ECO:0000259" key="2">
    <source>
        <dbReference type="Pfam" id="PF06972"/>
    </source>
</evidence>
<feature type="compositionally biased region" description="Polar residues" evidence="1">
    <location>
        <begin position="491"/>
        <end position="501"/>
    </location>
</feature>
<feature type="domain" description="GBF-interacting protein 1 N-terminal" evidence="2">
    <location>
        <begin position="10"/>
        <end position="69"/>
    </location>
</feature>
<dbReference type="SUPFAM" id="SSF46934">
    <property type="entry name" value="UBA-like"/>
    <property type="match status" value="1"/>
</dbReference>
<gene>
    <name evidence="3" type="ORF">OPV22_010754</name>
</gene>
<comment type="caution">
    <text evidence="3">The sequence shown here is derived from an EMBL/GenBank/DDBJ whole genome shotgun (WGS) entry which is preliminary data.</text>
</comment>
<dbReference type="PANTHER" id="PTHR46775:SF1">
    <property type="entry name" value="FLOCCULATION PROTEIN (DUF1296)"/>
    <property type="match status" value="1"/>
</dbReference>
<feature type="compositionally biased region" description="Polar residues" evidence="1">
    <location>
        <begin position="325"/>
        <end position="338"/>
    </location>
</feature>
<dbReference type="InterPro" id="IPR044277">
    <property type="entry name" value="GIP1"/>
</dbReference>
<feature type="compositionally biased region" description="Polar residues" evidence="1">
    <location>
        <begin position="472"/>
        <end position="483"/>
    </location>
</feature>
<feature type="region of interest" description="Disordered" evidence="1">
    <location>
        <begin position="47"/>
        <end position="154"/>
    </location>
</feature>
<feature type="compositionally biased region" description="Low complexity" evidence="1">
    <location>
        <begin position="139"/>
        <end position="148"/>
    </location>
</feature>
<feature type="compositionally biased region" description="Gly residues" evidence="1">
    <location>
        <begin position="84"/>
        <end position="93"/>
    </location>
</feature>
<accession>A0AAV8RHI0</accession>
<organism evidence="3 4">
    <name type="scientific">Ensete ventricosum</name>
    <name type="common">Abyssinian banana</name>
    <name type="synonym">Musa ensete</name>
    <dbReference type="NCBI Taxonomy" id="4639"/>
    <lineage>
        <taxon>Eukaryota</taxon>
        <taxon>Viridiplantae</taxon>
        <taxon>Streptophyta</taxon>
        <taxon>Embryophyta</taxon>
        <taxon>Tracheophyta</taxon>
        <taxon>Spermatophyta</taxon>
        <taxon>Magnoliopsida</taxon>
        <taxon>Liliopsida</taxon>
        <taxon>Zingiberales</taxon>
        <taxon>Musaceae</taxon>
        <taxon>Ensete</taxon>
    </lineage>
</organism>
<dbReference type="Proteomes" id="UP001222027">
    <property type="component" value="Unassembled WGS sequence"/>
</dbReference>
<keyword evidence="4" id="KW-1185">Reference proteome</keyword>
<evidence type="ECO:0000256" key="1">
    <source>
        <dbReference type="SAM" id="MobiDB-lite"/>
    </source>
</evidence>
<proteinExistence type="predicted"/>
<dbReference type="AlphaFoldDB" id="A0AAV8RHI0"/>